<name>A0AC34R023_9BILA</name>
<proteinExistence type="predicted"/>
<reference evidence="2" key="1">
    <citation type="submission" date="2022-11" db="UniProtKB">
        <authorList>
            <consortium name="WormBaseParasite"/>
        </authorList>
    </citation>
    <scope>IDENTIFICATION</scope>
</reference>
<dbReference type="WBParaSite" id="JU765_v2.g2147.t1">
    <property type="protein sequence ID" value="JU765_v2.g2147.t1"/>
    <property type="gene ID" value="JU765_v2.g2147"/>
</dbReference>
<dbReference type="Proteomes" id="UP000887576">
    <property type="component" value="Unplaced"/>
</dbReference>
<evidence type="ECO:0000313" key="1">
    <source>
        <dbReference type="Proteomes" id="UP000887576"/>
    </source>
</evidence>
<evidence type="ECO:0000313" key="2">
    <source>
        <dbReference type="WBParaSite" id="JU765_v2.g2147.t1"/>
    </source>
</evidence>
<sequence>MIQYDAFTYEVLKNSVKELSMDYGFTHADPNAVDDLTNLLHHFLDKVVTDSKKIAEIAGRKTFNSRDLVFASAKSNVDGDAMNEFMLWTKPIPPPQILPKYPVDCNDIVRPDLTQEELNERKEKGIPNYLPSLKFRDKNAERLAKQLELQNQKKNNASKQLLKPITSVYKNAGTFEDIVKVLSSHPRATNFKRNIASDVLVVDNRLAAETAERQKQLDEKEEKEAVSEACTSQVAEVAGPSSSVVAPIVQNVKEEVAAVDTSQNQEIRKKHKHKEKKHHKEKHHDDDEKKKHREDKEKHKKDKKKKKHRESDAKDSVLLSTKESIPSSDRVLPPVAPTVTANPPMPPEPVKHEKERHKKEKSKEKKEKKIKKEIKTEQPDWSRTSATSAGMSLSTPSKVAVSSSSNVSMVPPKMEDVKIKTEHGKSQKHSKESKSKEKTKKSESRDPSRPTTTEPPKENPDVDAEKKKKEKHKDKKEKDKKEKKRDKEERHKNETAEEREERRRLKKEKKKEKEERKRKLAEVKDAPSEPAVKKIKVEETPVPETPPLIFMPLKLRISLPPKPIATSTPIPPPRVDIPEKKPPPPPKPVAPLPESSSRPSSSRGFHSKYSSEKLRDKHEGIILSERVQLSKALKESMMTANATSSVNKSTRPSSELKSPVRKKKKTDEILKEKKEKLHSPVVSNPVAIVEPVAGTSTTSRSNVDKDEEKYWICPECSVMYADGVDMVLCERCHYWYHWHCVGLTAEPLESEWYCRRCAEKLARKKQKELNYF</sequence>
<protein>
    <submittedName>
        <fullName evidence="2">PHD-type domain-containing protein</fullName>
    </submittedName>
</protein>
<accession>A0AC34R023</accession>
<organism evidence="1 2">
    <name type="scientific">Panagrolaimus sp. JU765</name>
    <dbReference type="NCBI Taxonomy" id="591449"/>
    <lineage>
        <taxon>Eukaryota</taxon>
        <taxon>Metazoa</taxon>
        <taxon>Ecdysozoa</taxon>
        <taxon>Nematoda</taxon>
        <taxon>Chromadorea</taxon>
        <taxon>Rhabditida</taxon>
        <taxon>Tylenchina</taxon>
        <taxon>Panagrolaimomorpha</taxon>
        <taxon>Panagrolaimoidea</taxon>
        <taxon>Panagrolaimidae</taxon>
        <taxon>Panagrolaimus</taxon>
    </lineage>
</organism>